<accession>A0A1R2CQ53</accession>
<dbReference type="OrthoDB" id="10259699at2759"/>
<name>A0A1R2CQ53_9CILI</name>
<evidence type="ECO:0000313" key="2">
    <source>
        <dbReference type="Proteomes" id="UP000187209"/>
    </source>
</evidence>
<dbReference type="Pfam" id="PF06626">
    <property type="entry name" value="DUF1152"/>
    <property type="match status" value="1"/>
</dbReference>
<dbReference type="EMBL" id="MPUH01000088">
    <property type="protein sequence ID" value="OMJ91115.1"/>
    <property type="molecule type" value="Genomic_DNA"/>
</dbReference>
<comment type="caution">
    <text evidence="1">The sequence shown here is derived from an EMBL/GenBank/DDBJ whole genome shotgun (WGS) entry which is preliminary data.</text>
</comment>
<proteinExistence type="predicted"/>
<sequence>MSTLLPKFLRDLDNPAISTVFLTGCGGGFDFVHSLCLIPELKRLGKKFVIGSYSFGDPQQVRGEVIFATDDHDRPIIAKKVTAESSCSDYYCPEVGICSYLDQQYPDDSPHFVYTYYARHFSVPLLTSLHNLIIERHSIDGIILIDGGSDSLMKGDEAGLGDPIEDAVSVATVSGNDNKRIIYKVLISIGIGTDRFNDVSDCSTLRAIAEITRLGGFFGSVSLESTGDPYNFYKLGLEHLYNMQSFRSVLAGSILASGLGFFGSEEVPEIIQKRVKEGSLFLWPLMCMLWAFDVNIVAARSLIVGWIKECKTCYECSQVFDAERQKLGGRGLIREIEELPRHVDYSCLCLAMRKNEEPRSNKLKRAKDYYDLR</sequence>
<evidence type="ECO:0000313" key="1">
    <source>
        <dbReference type="EMBL" id="OMJ91115.1"/>
    </source>
</evidence>
<organism evidence="1 2">
    <name type="scientific">Stentor coeruleus</name>
    <dbReference type="NCBI Taxonomy" id="5963"/>
    <lineage>
        <taxon>Eukaryota</taxon>
        <taxon>Sar</taxon>
        <taxon>Alveolata</taxon>
        <taxon>Ciliophora</taxon>
        <taxon>Postciliodesmatophora</taxon>
        <taxon>Heterotrichea</taxon>
        <taxon>Heterotrichida</taxon>
        <taxon>Stentoridae</taxon>
        <taxon>Stentor</taxon>
    </lineage>
</organism>
<reference evidence="1 2" key="1">
    <citation type="submission" date="2016-11" db="EMBL/GenBank/DDBJ databases">
        <title>The macronuclear genome of Stentor coeruleus: a giant cell with tiny introns.</title>
        <authorList>
            <person name="Slabodnick M."/>
            <person name="Ruby J.G."/>
            <person name="Reiff S.B."/>
            <person name="Swart E.C."/>
            <person name="Gosai S."/>
            <person name="Prabakaran S."/>
            <person name="Witkowska E."/>
            <person name="Larue G.E."/>
            <person name="Fisher S."/>
            <person name="Freeman R.M."/>
            <person name="Gunawardena J."/>
            <person name="Chu W."/>
            <person name="Stover N.A."/>
            <person name="Gregory B.D."/>
            <person name="Nowacki M."/>
            <person name="Derisi J."/>
            <person name="Roy S.W."/>
            <person name="Marshall W.F."/>
            <person name="Sood P."/>
        </authorList>
    </citation>
    <scope>NUCLEOTIDE SEQUENCE [LARGE SCALE GENOMIC DNA]</scope>
    <source>
        <strain evidence="1">WM001</strain>
    </source>
</reference>
<dbReference type="PROSITE" id="PS51257">
    <property type="entry name" value="PROKAR_LIPOPROTEIN"/>
    <property type="match status" value="1"/>
</dbReference>
<keyword evidence="2" id="KW-1185">Reference proteome</keyword>
<protein>
    <recommendedName>
        <fullName evidence="3">DUF1152 domain-containing protein</fullName>
    </recommendedName>
</protein>
<dbReference type="Proteomes" id="UP000187209">
    <property type="component" value="Unassembled WGS sequence"/>
</dbReference>
<gene>
    <name evidence="1" type="ORF">SteCoe_6377</name>
</gene>
<dbReference type="AlphaFoldDB" id="A0A1R2CQ53"/>
<dbReference type="InterPro" id="IPR010581">
    <property type="entry name" value="DUF1152"/>
</dbReference>
<evidence type="ECO:0008006" key="3">
    <source>
        <dbReference type="Google" id="ProtNLM"/>
    </source>
</evidence>